<dbReference type="SUPFAM" id="SSF53649">
    <property type="entry name" value="Alkaline phosphatase-like"/>
    <property type="match status" value="1"/>
</dbReference>
<dbReference type="RefSeq" id="WP_179666987.1">
    <property type="nucleotide sequence ID" value="NZ_JACCFP010000001.1"/>
</dbReference>
<dbReference type="InterPro" id="IPR017850">
    <property type="entry name" value="Alkaline_phosphatase_core_sf"/>
</dbReference>
<keyword evidence="1" id="KW-0732">Signal</keyword>
<evidence type="ECO:0000256" key="1">
    <source>
        <dbReference type="SAM" id="SignalP"/>
    </source>
</evidence>
<organism evidence="2 3">
    <name type="scientific">Nocardioides thalensis</name>
    <dbReference type="NCBI Taxonomy" id="1914755"/>
    <lineage>
        <taxon>Bacteria</taxon>
        <taxon>Bacillati</taxon>
        <taxon>Actinomycetota</taxon>
        <taxon>Actinomycetes</taxon>
        <taxon>Propionibacteriales</taxon>
        <taxon>Nocardioidaceae</taxon>
        <taxon>Nocardioides</taxon>
    </lineage>
</organism>
<reference evidence="2 3" key="1">
    <citation type="submission" date="2020-07" db="EMBL/GenBank/DDBJ databases">
        <title>Sequencing the genomes of 1000 actinobacteria strains.</title>
        <authorList>
            <person name="Klenk H.-P."/>
        </authorList>
    </citation>
    <scope>NUCLEOTIDE SEQUENCE [LARGE SCALE GENOMIC DNA]</scope>
    <source>
        <strain evidence="2 3">DSM 103833</strain>
    </source>
</reference>
<dbReference type="AlphaFoldDB" id="A0A853BYY7"/>
<accession>A0A853BYY7</accession>
<dbReference type="GO" id="GO:0016787">
    <property type="term" value="F:hydrolase activity"/>
    <property type="evidence" value="ECO:0007669"/>
    <property type="project" value="UniProtKB-ARBA"/>
</dbReference>
<feature type="chain" id="PRO_5039280584" evidence="1">
    <location>
        <begin position="19"/>
        <end position="339"/>
    </location>
</feature>
<keyword evidence="3" id="KW-1185">Reference proteome</keyword>
<dbReference type="InterPro" id="IPR002591">
    <property type="entry name" value="Phosphodiest/P_Trfase"/>
</dbReference>
<dbReference type="PANTHER" id="PTHR10151:SF120">
    <property type="entry name" value="BIS(5'-ADENOSYL)-TRIPHOSPHATASE"/>
    <property type="match status" value="1"/>
</dbReference>
<comment type="caution">
    <text evidence="2">The sequence shown here is derived from an EMBL/GenBank/DDBJ whole genome shotgun (WGS) entry which is preliminary data.</text>
</comment>
<proteinExistence type="predicted"/>
<dbReference type="EMBL" id="JACCFP010000001">
    <property type="protein sequence ID" value="NYJ00389.1"/>
    <property type="molecule type" value="Genomic_DNA"/>
</dbReference>
<protein>
    <submittedName>
        <fullName evidence="2">Putative AlkP superfamily pyrophosphatase or phosphodiesterase</fullName>
    </submittedName>
</protein>
<evidence type="ECO:0000313" key="2">
    <source>
        <dbReference type="EMBL" id="NYJ00389.1"/>
    </source>
</evidence>
<dbReference type="Proteomes" id="UP000530424">
    <property type="component" value="Unassembled WGS sequence"/>
</dbReference>
<dbReference type="Gene3D" id="3.40.720.10">
    <property type="entry name" value="Alkaline Phosphatase, subunit A"/>
    <property type="match status" value="1"/>
</dbReference>
<sequence>MNTKRLSMLGMALTAVLAAGTIDATRADEPPAASAPQVDRTQVLAISLDGLNPAAIRELGRERTPTLHRLLRHGAGTLNARTQVEQTVTLPNHTSMVTGRRISAEHNGHGVTWNEDLPGTTVHEAAGEVVGSVFTAVHNAGGRTALFSTKAKFSLFDRSWPDSVNRSVIKEGRDAALVRAARRDLVARERSFRFLHLGLADATGHAHGWMSKEYLAAVESLDHLVGTLLRTITKHDSLKRTVVVLTADHGGVPGTKNHTDTRKRANYRVPFVIWGAGVSHGDLYEMNPTYADPGKEQVGFKGTQPIRNGDVANLAADLLGIPAVSESLWNADQALTWRD</sequence>
<feature type="signal peptide" evidence="1">
    <location>
        <begin position="1"/>
        <end position="18"/>
    </location>
</feature>
<dbReference type="Pfam" id="PF01663">
    <property type="entry name" value="Phosphodiest"/>
    <property type="match status" value="1"/>
</dbReference>
<gene>
    <name evidence="2" type="ORF">HNR19_001087</name>
</gene>
<evidence type="ECO:0000313" key="3">
    <source>
        <dbReference type="Proteomes" id="UP000530424"/>
    </source>
</evidence>
<name>A0A853BYY7_9ACTN</name>
<dbReference type="PANTHER" id="PTHR10151">
    <property type="entry name" value="ECTONUCLEOTIDE PYROPHOSPHATASE/PHOSPHODIESTERASE"/>
    <property type="match status" value="1"/>
</dbReference>